<dbReference type="AlphaFoldDB" id="A0A9X6N9I0"/>
<reference evidence="4" key="1">
    <citation type="submission" date="2017-01" db="EMBL/GenBank/DDBJ databases">
        <title>Comparative genomics of anhydrobiosis in the tardigrade Hypsibius dujardini.</title>
        <authorList>
            <person name="Yoshida Y."/>
            <person name="Koutsovoulos G."/>
            <person name="Laetsch D."/>
            <person name="Stevens L."/>
            <person name="Kumar S."/>
            <person name="Horikawa D."/>
            <person name="Ishino K."/>
            <person name="Komine S."/>
            <person name="Tomita M."/>
            <person name="Blaxter M."/>
            <person name="Arakawa K."/>
        </authorList>
    </citation>
    <scope>NUCLEOTIDE SEQUENCE [LARGE SCALE GENOMIC DNA]</scope>
    <source>
        <strain evidence="4">Z151</strain>
    </source>
</reference>
<gene>
    <name evidence="3" type="ORF">BV898_14919</name>
</gene>
<comment type="caution">
    <text evidence="3">The sequence shown here is derived from an EMBL/GenBank/DDBJ whole genome shotgun (WGS) entry which is preliminary data.</text>
</comment>
<proteinExistence type="predicted"/>
<evidence type="ECO:0000256" key="2">
    <source>
        <dbReference type="SAM" id="MobiDB-lite"/>
    </source>
</evidence>
<feature type="compositionally biased region" description="Basic and acidic residues" evidence="2">
    <location>
        <begin position="9"/>
        <end position="19"/>
    </location>
</feature>
<feature type="compositionally biased region" description="Basic residues" evidence="2">
    <location>
        <begin position="38"/>
        <end position="50"/>
    </location>
</feature>
<dbReference type="Proteomes" id="UP000192578">
    <property type="component" value="Unassembled WGS sequence"/>
</dbReference>
<keyword evidence="4" id="KW-1185">Reference proteome</keyword>
<keyword evidence="1" id="KW-0175">Coiled coil</keyword>
<feature type="coiled-coil region" evidence="1">
    <location>
        <begin position="231"/>
        <end position="258"/>
    </location>
</feature>
<name>A0A9X6N9I0_HYPEX</name>
<dbReference type="EMBL" id="MTYJ01000192">
    <property type="protein sequence ID" value="OWA50400.1"/>
    <property type="molecule type" value="Genomic_DNA"/>
</dbReference>
<dbReference type="PANTHER" id="PTHR31434">
    <property type="entry name" value="S PHASE CYCLIN A-ASSOCIATED PROTEIN IN THE ENDOPLASMIC RETICULUM"/>
    <property type="match status" value="1"/>
</dbReference>
<evidence type="ECO:0000313" key="3">
    <source>
        <dbReference type="EMBL" id="OWA50400.1"/>
    </source>
</evidence>
<evidence type="ECO:0000313" key="4">
    <source>
        <dbReference type="Proteomes" id="UP000192578"/>
    </source>
</evidence>
<feature type="coiled-coil region" evidence="1">
    <location>
        <begin position="126"/>
        <end position="187"/>
    </location>
</feature>
<dbReference type="PANTHER" id="PTHR31434:SF2">
    <property type="entry name" value="S PHASE CYCLIN A-ASSOCIATED PROTEIN IN THE ENDOPLASMIC RETICULUM"/>
    <property type="match status" value="1"/>
</dbReference>
<organism evidence="3 4">
    <name type="scientific">Hypsibius exemplaris</name>
    <name type="common">Freshwater tardigrade</name>
    <dbReference type="NCBI Taxonomy" id="2072580"/>
    <lineage>
        <taxon>Eukaryota</taxon>
        <taxon>Metazoa</taxon>
        <taxon>Ecdysozoa</taxon>
        <taxon>Tardigrada</taxon>
        <taxon>Eutardigrada</taxon>
        <taxon>Parachela</taxon>
        <taxon>Hypsibioidea</taxon>
        <taxon>Hypsibiidae</taxon>
        <taxon>Hypsibius</taxon>
    </lineage>
</organism>
<protein>
    <submittedName>
        <fullName evidence="3">S phase cyclin A-associated protein in the endoplasmic reticulum</fullName>
    </submittedName>
</protein>
<dbReference type="OrthoDB" id="313366at2759"/>
<sequence length="963" mass="110266">MNISSGNDPGDRKEQDGNHNDPQLKMVVAGLEQSSSSKSRRRKKAKQASKARRDAAGDIDTTGSVSELLSGGRAPASFSQPLQSSFSQKKTKSKNKNKSVAHSLIDPSTDRLMSPTKRCQHEEKIAKALENRELILQEKTEKVRQQAKNKKVEDARIQKAAALLQVRESHNDRLRKAEEKRQKQITTIKIKARDEATKVDEIHFINSLKSQNRIMDVLEKDQKVVSRQQILEEERTKRNEENARRDAAVEDRRRLQEQERVTKITEMEEKKRLKVKKAEQTVNSRLQLVRVKARDREHKLTAIEAAQQANLDSLKERIQRKIEISTRLHEERMELKRLRAQYLRSPRPGSADSAGHLPELIYSERCRSYTGDSSPRRDGDVKDKIRIQIEMDDIFNRYQRKGNKLRQRLLKNSLPVEVVSRGSYMECGDVSHALDLLSGLRFVTTFAKWTHQIASSLEPCLERLIRHIGFVMRSKEKNLTEELRTGVMQTVEFCMAAITSSLGSEHPSPVPEKPVCAMYNLLISLLACDTFNSLLATNIFIGVLEQAKYFSDALIFGRQGNRLVPEAVFSSCFQAVDRILCHLHHVCSTQEADTTDENSDRQTDLIKYLMTCGLVQMLGRYHVLPLHHEDDRLRYLRRSFQFTTWISRLMSARKQSAEVSVEGSAINRALDSELVIFRDVLKSAPVQSSVTLLYDLLRLGRSEPRSGESGTPELAQESYRLASDIIRMLNYIGGADLVPLQTVFRDLALSIQFRHICSFLIRFCLAFHEQRAHLLHEVVLFIGQFAFLSTDHQDILHAGHHPTLLHQLAQFPVEYFSCGTLQDVLLPTLIICCFQNRKNCLIMSEELDLNHLTLYIKDRELNSWPHMTLGRHFALSRKATPFYINLFREHSGEAFCRYSFFARFPRALWSTAAQFFYVCCPPEDMLTAESESVSAKNDHLDIFFRKMCLMLSDGGGVLPPYTV</sequence>
<feature type="region of interest" description="Disordered" evidence="2">
    <location>
        <begin position="1"/>
        <end position="116"/>
    </location>
</feature>
<feature type="compositionally biased region" description="Basic residues" evidence="2">
    <location>
        <begin position="89"/>
        <end position="99"/>
    </location>
</feature>
<evidence type="ECO:0000256" key="1">
    <source>
        <dbReference type="SAM" id="Coils"/>
    </source>
</evidence>
<feature type="compositionally biased region" description="Low complexity" evidence="2">
    <location>
        <begin position="74"/>
        <end position="88"/>
    </location>
</feature>
<accession>A0A9X6N9I0</accession>